<dbReference type="EMBL" id="KN817637">
    <property type="protein sequence ID" value="KJA15722.1"/>
    <property type="molecule type" value="Genomic_DNA"/>
</dbReference>
<accession>A0A0D2KMC5</accession>
<dbReference type="AlphaFoldDB" id="A0A0D2KMC5"/>
<reference evidence="3" key="1">
    <citation type="submission" date="2014-04" db="EMBL/GenBank/DDBJ databases">
        <title>Evolutionary Origins and Diversification of the Mycorrhizal Mutualists.</title>
        <authorList>
            <consortium name="DOE Joint Genome Institute"/>
            <consortium name="Mycorrhizal Genomics Consortium"/>
            <person name="Kohler A."/>
            <person name="Kuo A."/>
            <person name="Nagy L.G."/>
            <person name="Floudas D."/>
            <person name="Copeland A."/>
            <person name="Barry K.W."/>
            <person name="Cichocki N."/>
            <person name="Veneault-Fourrey C."/>
            <person name="LaButti K."/>
            <person name="Lindquist E.A."/>
            <person name="Lipzen A."/>
            <person name="Lundell T."/>
            <person name="Morin E."/>
            <person name="Murat C."/>
            <person name="Riley R."/>
            <person name="Ohm R."/>
            <person name="Sun H."/>
            <person name="Tunlid A."/>
            <person name="Henrissat B."/>
            <person name="Grigoriev I.V."/>
            <person name="Hibbett D.S."/>
            <person name="Martin F."/>
        </authorList>
    </citation>
    <scope>NUCLEOTIDE SEQUENCE [LARGE SCALE GENOMIC DNA]</scope>
    <source>
        <strain evidence="3">FD-334 SS-4</strain>
    </source>
</reference>
<sequence>MRTNRGAVLHGGVAHRGVLDKRGYAQGEALCVPGATGVVAGPESGAVRHIAARYGEQQCSPLSLPTPQIRTSQTHARRAVWITRAPPPLLPPTAPLHPTVTLHPTARLQSVALYFPPPFSSRCVRARGPPRVLRPCDGARAEMRPESSDGRHLDERCPPPWRASVRRCGRASSDGCALLHQARIRARRAQARLPKRNTLHPEVAAVLAAATIGAKMRSIFSLSLLRAGKSVIWNNPGNGEHGLPSP</sequence>
<evidence type="ECO:0000256" key="1">
    <source>
        <dbReference type="SAM" id="MobiDB-lite"/>
    </source>
</evidence>
<feature type="region of interest" description="Disordered" evidence="1">
    <location>
        <begin position="135"/>
        <end position="155"/>
    </location>
</feature>
<proteinExistence type="predicted"/>
<keyword evidence="3" id="KW-1185">Reference proteome</keyword>
<dbReference type="Proteomes" id="UP000054270">
    <property type="component" value="Unassembled WGS sequence"/>
</dbReference>
<name>A0A0D2KMC5_HYPSF</name>
<protein>
    <submittedName>
        <fullName evidence="2">Uncharacterized protein</fullName>
    </submittedName>
</protein>
<feature type="compositionally biased region" description="Basic and acidic residues" evidence="1">
    <location>
        <begin position="137"/>
        <end position="155"/>
    </location>
</feature>
<gene>
    <name evidence="2" type="ORF">HYPSUDRAFT_207651</name>
</gene>
<organism evidence="2 3">
    <name type="scientific">Hypholoma sublateritium (strain FD-334 SS-4)</name>
    <dbReference type="NCBI Taxonomy" id="945553"/>
    <lineage>
        <taxon>Eukaryota</taxon>
        <taxon>Fungi</taxon>
        <taxon>Dikarya</taxon>
        <taxon>Basidiomycota</taxon>
        <taxon>Agaricomycotina</taxon>
        <taxon>Agaricomycetes</taxon>
        <taxon>Agaricomycetidae</taxon>
        <taxon>Agaricales</taxon>
        <taxon>Agaricineae</taxon>
        <taxon>Strophariaceae</taxon>
        <taxon>Hypholoma</taxon>
    </lineage>
</organism>
<evidence type="ECO:0000313" key="2">
    <source>
        <dbReference type="EMBL" id="KJA15722.1"/>
    </source>
</evidence>
<evidence type="ECO:0000313" key="3">
    <source>
        <dbReference type="Proteomes" id="UP000054270"/>
    </source>
</evidence>